<dbReference type="EMBL" id="MHQI01000009">
    <property type="protein sequence ID" value="OHA00692.1"/>
    <property type="molecule type" value="Genomic_DNA"/>
</dbReference>
<dbReference type="PROSITE" id="PS00409">
    <property type="entry name" value="PROKAR_NTER_METHYL"/>
    <property type="match status" value="1"/>
</dbReference>
<dbReference type="PANTHER" id="PTHR30093">
    <property type="entry name" value="GENERAL SECRETION PATHWAY PROTEIN G"/>
    <property type="match status" value="1"/>
</dbReference>
<evidence type="ECO:0000313" key="9">
    <source>
        <dbReference type="Proteomes" id="UP000179023"/>
    </source>
</evidence>
<evidence type="ECO:0000256" key="2">
    <source>
        <dbReference type="ARBA" id="ARBA00022481"/>
    </source>
</evidence>
<dbReference type="GO" id="GO:0016020">
    <property type="term" value="C:membrane"/>
    <property type="evidence" value="ECO:0007669"/>
    <property type="project" value="UniProtKB-SubCell"/>
</dbReference>
<dbReference type="PANTHER" id="PTHR30093:SF44">
    <property type="entry name" value="TYPE II SECRETION SYSTEM CORE PROTEIN G"/>
    <property type="match status" value="1"/>
</dbReference>
<dbReference type="InterPro" id="IPR045584">
    <property type="entry name" value="Pilin-like"/>
</dbReference>
<sequence>MRNASFSGKVLRLRKAKSNDFLNTMKSLTGFTLIEILVVLAIIAFLASIILVRVNTTRTRARDAERVQEIRSLQNALALYYTSKNAFPIAASFTVLNGSDAVSTELLGAGSIGQIPRDPFHTAPYYQYSYRSTGGTAYELQYSLETDAILGKDGAEGATNGNPQTATP</sequence>
<dbReference type="Pfam" id="PF07963">
    <property type="entry name" value="N_methyl"/>
    <property type="match status" value="1"/>
</dbReference>
<dbReference type="NCBIfam" id="TIGR02532">
    <property type="entry name" value="IV_pilin_GFxxxE"/>
    <property type="match status" value="1"/>
</dbReference>
<dbReference type="InterPro" id="IPR000983">
    <property type="entry name" value="Bac_GSPG_pilin"/>
</dbReference>
<dbReference type="InterPro" id="IPR013545">
    <property type="entry name" value="T2SS_protein-GspG_C"/>
</dbReference>
<evidence type="ECO:0000256" key="1">
    <source>
        <dbReference type="ARBA" id="ARBA00004167"/>
    </source>
</evidence>
<accession>A0A1G2KPX0</accession>
<feature type="transmembrane region" description="Helical" evidence="6">
    <location>
        <begin position="28"/>
        <end position="52"/>
    </location>
</feature>
<dbReference type="STRING" id="1802270.A3C07_00525"/>
<keyword evidence="4 6" id="KW-1133">Transmembrane helix</keyword>
<evidence type="ECO:0000256" key="6">
    <source>
        <dbReference type="SAM" id="Phobius"/>
    </source>
</evidence>
<dbReference type="AlphaFoldDB" id="A0A1G2KPX0"/>
<organism evidence="8 9">
    <name type="scientific">Candidatus Sungbacteria bacterium RIFCSPHIGHO2_02_FULL_47_11</name>
    <dbReference type="NCBI Taxonomy" id="1802270"/>
    <lineage>
        <taxon>Bacteria</taxon>
        <taxon>Candidatus Sungiibacteriota</taxon>
    </lineage>
</organism>
<name>A0A1G2KPX0_9BACT</name>
<gene>
    <name evidence="8" type="ORF">A3C07_00525</name>
</gene>
<proteinExistence type="predicted"/>
<dbReference type="SUPFAM" id="SSF54523">
    <property type="entry name" value="Pili subunits"/>
    <property type="match status" value="1"/>
</dbReference>
<protein>
    <recommendedName>
        <fullName evidence="7">Type II secretion system protein GspG C-terminal domain-containing protein</fullName>
    </recommendedName>
</protein>
<reference evidence="8 9" key="1">
    <citation type="journal article" date="2016" name="Nat. Commun.">
        <title>Thousands of microbial genomes shed light on interconnected biogeochemical processes in an aquifer system.</title>
        <authorList>
            <person name="Anantharaman K."/>
            <person name="Brown C.T."/>
            <person name="Hug L.A."/>
            <person name="Sharon I."/>
            <person name="Castelle C.J."/>
            <person name="Probst A.J."/>
            <person name="Thomas B.C."/>
            <person name="Singh A."/>
            <person name="Wilkins M.J."/>
            <person name="Karaoz U."/>
            <person name="Brodie E.L."/>
            <person name="Williams K.H."/>
            <person name="Hubbard S.S."/>
            <person name="Banfield J.F."/>
        </authorList>
    </citation>
    <scope>NUCLEOTIDE SEQUENCE [LARGE SCALE GENOMIC DNA]</scope>
</reference>
<evidence type="ECO:0000313" key="8">
    <source>
        <dbReference type="EMBL" id="OHA00692.1"/>
    </source>
</evidence>
<dbReference type="PRINTS" id="PR00813">
    <property type="entry name" value="BCTERIALGSPG"/>
</dbReference>
<feature type="domain" description="Type II secretion system protein GspG C-terminal" evidence="7">
    <location>
        <begin position="58"/>
        <end position="159"/>
    </location>
</feature>
<dbReference type="Pfam" id="PF08334">
    <property type="entry name" value="T2SSG"/>
    <property type="match status" value="1"/>
</dbReference>
<comment type="caution">
    <text evidence="8">The sequence shown here is derived from an EMBL/GenBank/DDBJ whole genome shotgun (WGS) entry which is preliminary data.</text>
</comment>
<keyword evidence="5 6" id="KW-0472">Membrane</keyword>
<dbReference type="Proteomes" id="UP000179023">
    <property type="component" value="Unassembled WGS sequence"/>
</dbReference>
<dbReference type="Gene3D" id="3.30.700.10">
    <property type="entry name" value="Glycoprotein, Type 4 Pilin"/>
    <property type="match status" value="1"/>
</dbReference>
<dbReference type="InterPro" id="IPR012902">
    <property type="entry name" value="N_methyl_site"/>
</dbReference>
<dbReference type="GO" id="GO:0015627">
    <property type="term" value="C:type II protein secretion system complex"/>
    <property type="evidence" value="ECO:0007669"/>
    <property type="project" value="InterPro"/>
</dbReference>
<keyword evidence="2" id="KW-0488">Methylation</keyword>
<evidence type="ECO:0000256" key="5">
    <source>
        <dbReference type="ARBA" id="ARBA00023136"/>
    </source>
</evidence>
<dbReference type="GO" id="GO:0015628">
    <property type="term" value="P:protein secretion by the type II secretion system"/>
    <property type="evidence" value="ECO:0007669"/>
    <property type="project" value="InterPro"/>
</dbReference>
<evidence type="ECO:0000256" key="3">
    <source>
        <dbReference type="ARBA" id="ARBA00022692"/>
    </source>
</evidence>
<keyword evidence="3 6" id="KW-0812">Transmembrane</keyword>
<evidence type="ECO:0000259" key="7">
    <source>
        <dbReference type="Pfam" id="PF08334"/>
    </source>
</evidence>
<comment type="subcellular location">
    <subcellularLocation>
        <location evidence="1">Membrane</location>
        <topology evidence="1">Single-pass membrane protein</topology>
    </subcellularLocation>
</comment>
<evidence type="ECO:0000256" key="4">
    <source>
        <dbReference type="ARBA" id="ARBA00022989"/>
    </source>
</evidence>